<evidence type="ECO:0000256" key="1">
    <source>
        <dbReference type="PROSITE-ProRule" id="PRU00023"/>
    </source>
</evidence>
<evidence type="ECO:0000256" key="2">
    <source>
        <dbReference type="SAM" id="MobiDB-lite"/>
    </source>
</evidence>
<dbReference type="PANTHER" id="PTHR46455:SF5">
    <property type="entry name" value="SET AND MYND DOMAIN CONTAINING, ARTHROPOD-SPECIFIC, MEMBER 4, ISOFORM A"/>
    <property type="match status" value="1"/>
</dbReference>
<evidence type="ECO:0000313" key="3">
    <source>
        <dbReference type="Proteomes" id="UP000515125"/>
    </source>
</evidence>
<dbReference type="RefSeq" id="XP_026190265.1">
    <property type="nucleotide sequence ID" value="XM_026334480.1"/>
</dbReference>
<feature type="compositionally biased region" description="Low complexity" evidence="2">
    <location>
        <begin position="1446"/>
        <end position="1455"/>
    </location>
</feature>
<feature type="region of interest" description="Disordered" evidence="2">
    <location>
        <begin position="962"/>
        <end position="989"/>
    </location>
</feature>
<feature type="compositionally biased region" description="Basic and acidic residues" evidence="2">
    <location>
        <begin position="1293"/>
        <end position="1310"/>
    </location>
</feature>
<protein>
    <submittedName>
        <fullName evidence="4">Uncharacterized protein LOC34617321</fullName>
    </submittedName>
</protein>
<reference evidence="4" key="1">
    <citation type="submission" date="2025-08" db="UniProtKB">
        <authorList>
            <consortium name="RefSeq"/>
        </authorList>
    </citation>
    <scope>IDENTIFICATION</scope>
</reference>
<feature type="region of interest" description="Disordered" evidence="2">
    <location>
        <begin position="46"/>
        <end position="77"/>
    </location>
</feature>
<feature type="repeat" description="ANK" evidence="1">
    <location>
        <begin position="1009"/>
        <end position="1041"/>
    </location>
</feature>
<dbReference type="PROSITE" id="PS50088">
    <property type="entry name" value="ANK_REPEAT"/>
    <property type="match status" value="3"/>
</dbReference>
<feature type="compositionally biased region" description="Polar residues" evidence="2">
    <location>
        <begin position="1365"/>
        <end position="1381"/>
    </location>
</feature>
<feature type="compositionally biased region" description="Pro residues" evidence="2">
    <location>
        <begin position="1648"/>
        <end position="1662"/>
    </location>
</feature>
<dbReference type="Gene3D" id="6.10.140.2220">
    <property type="match status" value="1"/>
</dbReference>
<dbReference type="Gene3D" id="1.25.40.20">
    <property type="entry name" value="Ankyrin repeat-containing domain"/>
    <property type="match status" value="1"/>
</dbReference>
<dbReference type="PRINTS" id="PR01217">
    <property type="entry name" value="PRICHEXTENSN"/>
</dbReference>
<feature type="compositionally biased region" description="Low complexity" evidence="2">
    <location>
        <begin position="1663"/>
        <end position="1674"/>
    </location>
</feature>
<dbReference type="Gene3D" id="1.10.220.160">
    <property type="match status" value="1"/>
</dbReference>
<feature type="region of interest" description="Disordered" evidence="2">
    <location>
        <begin position="1327"/>
        <end position="1674"/>
    </location>
</feature>
<feature type="repeat" description="ANK" evidence="1">
    <location>
        <begin position="1042"/>
        <end position="1074"/>
    </location>
</feature>
<feature type="compositionally biased region" description="Low complexity" evidence="2">
    <location>
        <begin position="1569"/>
        <end position="1601"/>
    </location>
</feature>
<dbReference type="InterPro" id="IPR002110">
    <property type="entry name" value="Ankyrin_rpt"/>
</dbReference>
<organism evidence="3 4">
    <name type="scientific">Cyclospora cayetanensis</name>
    <dbReference type="NCBI Taxonomy" id="88456"/>
    <lineage>
        <taxon>Eukaryota</taxon>
        <taxon>Sar</taxon>
        <taxon>Alveolata</taxon>
        <taxon>Apicomplexa</taxon>
        <taxon>Conoidasida</taxon>
        <taxon>Coccidia</taxon>
        <taxon>Eucoccidiorida</taxon>
        <taxon>Eimeriorina</taxon>
        <taxon>Eimeriidae</taxon>
        <taxon>Cyclospora</taxon>
    </lineage>
</organism>
<feature type="compositionally biased region" description="Pro residues" evidence="2">
    <location>
        <begin position="1456"/>
        <end position="1472"/>
    </location>
</feature>
<dbReference type="SUPFAM" id="SSF48403">
    <property type="entry name" value="Ankyrin repeat"/>
    <property type="match status" value="1"/>
</dbReference>
<sequence>MLFAEFFQLKGISRLFPEGLTTVYTNEQTFQSEKAVLKAQLEGTATANRPSVNGGEHHLGVEKSDSDDEETRNKEIQDGELRRELQELLVLQNMLAYLLQSHRLQEAEVAVCCFIDRNPRNADGFVLLADIYTQEKRFASVCECLWGAIHNSPGNRMLLRLLRDSEEQSLLQLCELPVSFLAKSLATYQPLNSHRSGSMEFSDSIFSVETAPVVVVRQGTHVAAMANRDLEPGEIVFRQRPFVLTPLMLESGQIYTSCFHCLQDREDPSRGYSCPVKPYTCPFAFCSWECLMRNSRIHALECQAIPLLLAAAKESKLSSTTVLHIFRTIVKTGLERQNRQDQGDERDKGENATTDVVEQLLQLNSYRAAVIRGQPELYAQLTLLARRLQRVLPAHLLLFLEERELIELMLILWQYSTFLTSPSIASAVDGRNPDGAIGQVLAPAVALLHHSCVPTCVVCLQEDGLVAVRALSFIPSGGSLCISLEEDLFKPQKERKGVTASPRIFGCGCIRCTDSAEGGRLLRGIRCFKCVRGFLSPHKSKSLASRLNAYTAALSTVPMPENPFEKGQVRKANSLTAQQEAETSESRRRETRPADSQSPQAAGEKGTLEGDASLDEEWLCANCGLTSAYVNRSCAVLEREVEQLQAAAERRLVSGARLEARKLYTALAQRYSSQLHPQHAVLFNTHTILAGLLASQPAKDPIKALIYIRRAALAAETVLPPCSRLKMDLNVRLSDLTYQAMSLNQHCRRGPALPAHFLMSPLYAALWNCSVCFGNDSSLAIVLQQKLRRYAALLNVSTPPLLHQPVLKTHFAADPMFFASALVRGGFCFPLSLQVFLAMKDVPHLPTGLTLLGLACLHRWRPLNGLAAALGTTSVASFASQPVSPPLITALGVTALLAMAGSGTKPYEFSPEALGMHENLIAVQQMTSAEDAASGREAAILRHLLQRCELLERKEVAATSWPGLKSPKRSPHRPERSSAAADASLDGGEPVALSHRSRLLNATTHKLLGRSSALHLAASQGKEQLCKQLLAAGALIAALNSEAATALHLACSSGHVATVQALLDCRAPVDATTLRGETPLMLAAYNLHTEICRLLLKHGADPDQVSRAEGFSVLHAVSTGVTRQATHYFRGLAWEGDRACAALSGLSVQSKHLGFYVKDSTYISQETLVDVRLPAACPESSELFFFPKTMLERTRKAQEILLLLTRHCTYDMYRLQSNRGFAPADLLLSTWDAFVTRKERLLQVNDLQLEGQTREEAKATNEGWQFVLHQIFVIRDMLKPELLPQGPSTRMHQRFDTPRPEELQQRNKEKMVGDAPWLFSELIASGATRPSHKPPMHQKHLVTRDTDALKTAPKSSKEATGGTGFQLSSKVTGAAKPSQQHPAPHAKEKPSPAADKKAPPDSKSNLSPDAAASTQIHVGVPKEELPSNATGELSAPKLQAPAVQTASPKPSAAGAPPVPKGPPQAVKGPPPEGGKGPPKAVKGTPPDAVKGPPPEGVKGPPKAVKGTPPDAVKGPPPEGVKGPPKAVKGTPPDAVKGPPPEEVKAPPKAVKSTPPDAVKGPPPEGGKGPPKAVKGTPPDAVKGPPPEGVKGPPKAVKGTPPDAVKGPPKAVKAPSEGVNEPSEAVKGPPEGVKTPAKPVDGAPEAVKRPPPPSKGPPPPAKGAPPKAKGPPGVQ</sequence>
<accession>A0A6P6RT30</accession>
<dbReference type="InterPro" id="IPR046341">
    <property type="entry name" value="SET_dom_sf"/>
</dbReference>
<dbReference type="SUPFAM" id="SSF82199">
    <property type="entry name" value="SET domain"/>
    <property type="match status" value="1"/>
</dbReference>
<dbReference type="OrthoDB" id="430364at2759"/>
<dbReference type="SMART" id="SM00248">
    <property type="entry name" value="ANK"/>
    <property type="match status" value="3"/>
</dbReference>
<dbReference type="PANTHER" id="PTHR46455">
    <property type="entry name" value="SET AND MYND DOMAIN CONTAINING, ARTHROPOD-SPECIFIC, MEMBER 4, ISOFORM A"/>
    <property type="match status" value="1"/>
</dbReference>
<dbReference type="Gene3D" id="2.170.270.10">
    <property type="entry name" value="SET domain"/>
    <property type="match status" value="1"/>
</dbReference>
<dbReference type="InterPro" id="IPR053010">
    <property type="entry name" value="SET_SmydA-8"/>
</dbReference>
<dbReference type="PROSITE" id="PS50297">
    <property type="entry name" value="ANK_REP_REGION"/>
    <property type="match status" value="2"/>
</dbReference>
<feature type="compositionally biased region" description="Low complexity" evidence="2">
    <location>
        <begin position="1477"/>
        <end position="1532"/>
    </location>
</feature>
<keyword evidence="1" id="KW-0040">ANK repeat</keyword>
<evidence type="ECO:0000313" key="4">
    <source>
        <dbReference type="RefSeq" id="XP_026190265.1"/>
    </source>
</evidence>
<feature type="compositionally biased region" description="Basic and acidic residues" evidence="2">
    <location>
        <begin position="1385"/>
        <end position="1400"/>
    </location>
</feature>
<dbReference type="Pfam" id="PF12796">
    <property type="entry name" value="Ank_2"/>
    <property type="match status" value="1"/>
</dbReference>
<feature type="compositionally biased region" description="Basic residues" evidence="2">
    <location>
        <begin position="1330"/>
        <end position="1341"/>
    </location>
</feature>
<feature type="region of interest" description="Disordered" evidence="2">
    <location>
        <begin position="561"/>
        <end position="608"/>
    </location>
</feature>
<dbReference type="Proteomes" id="UP000515125">
    <property type="component" value="Unplaced"/>
</dbReference>
<feature type="region of interest" description="Disordered" evidence="2">
    <location>
        <begin position="1283"/>
        <end position="1310"/>
    </location>
</feature>
<feature type="compositionally biased region" description="Basic and acidic residues" evidence="2">
    <location>
        <begin position="584"/>
        <end position="593"/>
    </location>
</feature>
<feature type="repeat" description="ANK" evidence="1">
    <location>
        <begin position="1075"/>
        <end position="1107"/>
    </location>
</feature>
<dbReference type="InterPro" id="IPR036770">
    <property type="entry name" value="Ankyrin_rpt-contain_sf"/>
</dbReference>
<proteinExistence type="predicted"/>
<dbReference type="GeneID" id="34617321"/>
<feature type="compositionally biased region" description="Basic and acidic residues" evidence="2">
    <location>
        <begin position="55"/>
        <end position="64"/>
    </location>
</feature>
<gene>
    <name evidence="4" type="primary">LOC34617321</name>
</gene>
<name>A0A6P6RT30_9EIME</name>
<keyword evidence="3" id="KW-1185">Reference proteome</keyword>